<comment type="caution">
    <text evidence="9">The sequence shown here is derived from an EMBL/GenBank/DDBJ whole genome shotgun (WGS) entry which is preliminary data.</text>
</comment>
<dbReference type="InterPro" id="IPR027417">
    <property type="entry name" value="P-loop_NTPase"/>
</dbReference>
<dbReference type="EMBL" id="JAWDGP010002178">
    <property type="protein sequence ID" value="KAK3784946.1"/>
    <property type="molecule type" value="Genomic_DNA"/>
</dbReference>
<dbReference type="SUPFAM" id="SSF50447">
    <property type="entry name" value="Translation proteins"/>
    <property type="match status" value="1"/>
</dbReference>
<evidence type="ECO:0008006" key="11">
    <source>
        <dbReference type="Google" id="ProtNLM"/>
    </source>
</evidence>
<protein>
    <recommendedName>
        <fullName evidence="11">Elongation factor 1-alpha</fullName>
    </recommendedName>
</protein>
<dbReference type="Pfam" id="PF00009">
    <property type="entry name" value="GTP_EFTU"/>
    <property type="match status" value="1"/>
</dbReference>
<evidence type="ECO:0000259" key="7">
    <source>
        <dbReference type="Pfam" id="PF03144"/>
    </source>
</evidence>
<dbReference type="Pfam" id="PF03144">
    <property type="entry name" value="GTP_EFTU_D2"/>
    <property type="match status" value="1"/>
</dbReference>
<evidence type="ECO:0000259" key="6">
    <source>
        <dbReference type="Pfam" id="PF00009"/>
    </source>
</evidence>
<evidence type="ECO:0000256" key="1">
    <source>
        <dbReference type="ARBA" id="ARBA00007249"/>
    </source>
</evidence>
<dbReference type="SUPFAM" id="SSF52540">
    <property type="entry name" value="P-loop containing nucleoside triphosphate hydrolases"/>
    <property type="match status" value="1"/>
</dbReference>
<dbReference type="InterPro" id="IPR000795">
    <property type="entry name" value="T_Tr_GTP-bd_dom"/>
</dbReference>
<reference evidence="9" key="1">
    <citation type="journal article" date="2023" name="G3 (Bethesda)">
        <title>A reference genome for the long-term kleptoplast-retaining sea slug Elysia crispata morphotype clarki.</title>
        <authorList>
            <person name="Eastman K.E."/>
            <person name="Pendleton A.L."/>
            <person name="Shaikh M.A."/>
            <person name="Suttiyut T."/>
            <person name="Ogas R."/>
            <person name="Tomko P."/>
            <person name="Gavelis G."/>
            <person name="Widhalm J.R."/>
            <person name="Wisecaver J.H."/>
        </authorList>
    </citation>
    <scope>NUCLEOTIDE SEQUENCE</scope>
    <source>
        <strain evidence="9">ECLA1</strain>
    </source>
</reference>
<feature type="domain" description="GTP-eEF1A C-terminal" evidence="8">
    <location>
        <begin position="352"/>
        <end position="455"/>
    </location>
</feature>
<dbReference type="GO" id="GO:0003924">
    <property type="term" value="F:GTPase activity"/>
    <property type="evidence" value="ECO:0007669"/>
    <property type="project" value="InterPro"/>
</dbReference>
<dbReference type="InterPro" id="IPR009001">
    <property type="entry name" value="Transl_elong_EF1A/Init_IF2_C"/>
</dbReference>
<name>A0AAE1ADA3_9GAST</name>
<keyword evidence="2" id="KW-0547">Nucleotide-binding</keyword>
<dbReference type="InterPro" id="IPR004161">
    <property type="entry name" value="EFTu-like_2"/>
</dbReference>
<dbReference type="Gene3D" id="2.40.30.10">
    <property type="entry name" value="Translation factors"/>
    <property type="match status" value="2"/>
</dbReference>
<comment type="similarity">
    <text evidence="1">Belongs to the TRAFAC class translation factor GTPase superfamily. Classic translation factor GTPase family. EF-Tu/EF-1A subfamily.</text>
</comment>
<dbReference type="InterPro" id="IPR009000">
    <property type="entry name" value="Transl_B-barrel_sf"/>
</dbReference>
<feature type="domain" description="Translation elongation factor EFTu-like" evidence="7">
    <location>
        <begin position="274"/>
        <end position="338"/>
    </location>
</feature>
<dbReference type="FunFam" id="2.40.30.10:FF:000005">
    <property type="entry name" value="Elongation factor 1-alpha"/>
    <property type="match status" value="1"/>
</dbReference>
<keyword evidence="3" id="KW-0251">Elongation factor</keyword>
<dbReference type="Proteomes" id="UP001283361">
    <property type="component" value="Unassembled WGS sequence"/>
</dbReference>
<evidence type="ECO:0000313" key="10">
    <source>
        <dbReference type="Proteomes" id="UP001283361"/>
    </source>
</evidence>
<dbReference type="GO" id="GO:0003746">
    <property type="term" value="F:translation elongation factor activity"/>
    <property type="evidence" value="ECO:0007669"/>
    <property type="project" value="UniProtKB-KW"/>
</dbReference>
<evidence type="ECO:0000259" key="8">
    <source>
        <dbReference type="Pfam" id="PF22594"/>
    </source>
</evidence>
<dbReference type="PANTHER" id="PTHR23115">
    <property type="entry name" value="TRANSLATION FACTOR"/>
    <property type="match status" value="1"/>
</dbReference>
<dbReference type="SUPFAM" id="SSF50465">
    <property type="entry name" value="EF-Tu/eEF-1alpha/eIF2-gamma C-terminal domain"/>
    <property type="match status" value="1"/>
</dbReference>
<dbReference type="InterPro" id="IPR050100">
    <property type="entry name" value="TRAFAC_GTPase_members"/>
</dbReference>
<dbReference type="InterPro" id="IPR054696">
    <property type="entry name" value="GTP-eEF1A_C"/>
</dbReference>
<evidence type="ECO:0000256" key="2">
    <source>
        <dbReference type="ARBA" id="ARBA00022741"/>
    </source>
</evidence>
<evidence type="ECO:0000313" key="9">
    <source>
        <dbReference type="EMBL" id="KAK3784946.1"/>
    </source>
</evidence>
<organism evidence="9 10">
    <name type="scientific">Elysia crispata</name>
    <name type="common">lettuce slug</name>
    <dbReference type="NCBI Taxonomy" id="231223"/>
    <lineage>
        <taxon>Eukaryota</taxon>
        <taxon>Metazoa</taxon>
        <taxon>Spiralia</taxon>
        <taxon>Lophotrochozoa</taxon>
        <taxon>Mollusca</taxon>
        <taxon>Gastropoda</taxon>
        <taxon>Heterobranchia</taxon>
        <taxon>Euthyneura</taxon>
        <taxon>Panpulmonata</taxon>
        <taxon>Sacoglossa</taxon>
        <taxon>Placobranchoidea</taxon>
        <taxon>Plakobranchidae</taxon>
        <taxon>Elysia</taxon>
    </lineage>
</organism>
<keyword evidence="5" id="KW-0342">GTP-binding</keyword>
<gene>
    <name evidence="9" type="ORF">RRG08_062691</name>
</gene>
<dbReference type="Pfam" id="PF22594">
    <property type="entry name" value="GTP-eEF1A_C"/>
    <property type="match status" value="1"/>
</dbReference>
<dbReference type="GO" id="GO:0005525">
    <property type="term" value="F:GTP binding"/>
    <property type="evidence" value="ECO:0007669"/>
    <property type="project" value="UniProtKB-KW"/>
</dbReference>
<keyword evidence="4" id="KW-0648">Protein biosynthesis</keyword>
<accession>A0AAE1ADA3</accession>
<dbReference type="AlphaFoldDB" id="A0AAE1ADA3"/>
<proteinExistence type="inferred from homology"/>
<dbReference type="Gene3D" id="3.40.50.300">
    <property type="entry name" value="P-loop containing nucleotide triphosphate hydrolases"/>
    <property type="match status" value="1"/>
</dbReference>
<evidence type="ECO:0000256" key="3">
    <source>
        <dbReference type="ARBA" id="ARBA00022768"/>
    </source>
</evidence>
<evidence type="ECO:0000256" key="4">
    <source>
        <dbReference type="ARBA" id="ARBA00022917"/>
    </source>
</evidence>
<sequence>MKERSQAKRGLKQLYLFAMEKKKIQVVFTGAHNSDKSTIVGYLAAKLGRQDGRSLSRLEREDKAEWNDSSFRMAYFVDKTNEERERSVPKETYQTSLGDLIIADVPGSRRFIKDTLDGCLEADCVVLTVSAAVGEFELGMTSGGETREQALLAYSLGVEQLIVAVNQMDSTNPPYSEARFNEIKEEISAYIEKIGYNPRTVAFVPICGLQGENMTTSSDKMAWFEGWTIERRESKASGKTLLEALEAVLPPTPRIEQPLRLPLREVQQISGVRTVAVGRVETGVLKTGMLLTIGPQNLTTMANFVVMDNKPVTEALPGDVVSFSVGDSSVEEISIGNVAGDYNNDPPKKALSFTARMMVMEHPGTIEIGSAFVIKCHTDAVTCKVEEILEKIACVSDVKDEEDEANPKVLKSGEAAMVKLTPSKPTVVEPFQHYARLGRFIVEQKGRVAAVGVIKTVEKDEASQGKITSAAEKRLQELKNE</sequence>
<feature type="domain" description="Tr-type G" evidence="6">
    <location>
        <begin position="24"/>
        <end position="250"/>
    </location>
</feature>
<keyword evidence="10" id="KW-1185">Reference proteome</keyword>
<evidence type="ECO:0000256" key="5">
    <source>
        <dbReference type="ARBA" id="ARBA00023134"/>
    </source>
</evidence>